<name>A0A183D0D4_9BILA</name>
<feature type="compositionally biased region" description="Basic and acidic residues" evidence="1">
    <location>
        <begin position="37"/>
        <end position="56"/>
    </location>
</feature>
<evidence type="ECO:0000313" key="4">
    <source>
        <dbReference type="WBParaSite" id="GPUH_0000218001-mRNA-1"/>
    </source>
</evidence>
<evidence type="ECO:0000256" key="1">
    <source>
        <dbReference type="SAM" id="MobiDB-lite"/>
    </source>
</evidence>
<evidence type="ECO:0000313" key="3">
    <source>
        <dbReference type="Proteomes" id="UP000271098"/>
    </source>
</evidence>
<feature type="region of interest" description="Disordered" evidence="1">
    <location>
        <begin position="32"/>
        <end position="56"/>
    </location>
</feature>
<organism evidence="4">
    <name type="scientific">Gongylonema pulchrum</name>
    <dbReference type="NCBI Taxonomy" id="637853"/>
    <lineage>
        <taxon>Eukaryota</taxon>
        <taxon>Metazoa</taxon>
        <taxon>Ecdysozoa</taxon>
        <taxon>Nematoda</taxon>
        <taxon>Chromadorea</taxon>
        <taxon>Rhabditida</taxon>
        <taxon>Spirurina</taxon>
        <taxon>Spiruromorpha</taxon>
        <taxon>Spiruroidea</taxon>
        <taxon>Gongylonematidae</taxon>
        <taxon>Gongylonema</taxon>
    </lineage>
</organism>
<sequence length="314" mass="34894">MRTVSAIAVICCLFISAALTIIVILVTTPTDDNDESQDTRIQDFQRGGDQRLDESMGRRDFGTKLGIFVPGIDYPHFNPEKKSMKDALPADPEKLPRIHNNTSSILVTTTTARRYPSTAQAISRNDLPSFTYHGSTAVPQFMTTSKQAAATLPKATGQARTGHPEKPFKLLNREPTKATTTQQHFQQKWGTMAPLQLPHLEALMLRENRNLEKKMELLREDTFSENGKIVGLCEESGLLYMATSNGLVRVLNPETGEQMEEIDLGGRIDRMTVTHDADVVVLNGTELVSYRDGLRFHRMSLHIGGKGLSVGEKE</sequence>
<gene>
    <name evidence="2" type="ORF">GPUH_LOCUS2175</name>
</gene>
<dbReference type="EMBL" id="UYRT01003101">
    <property type="protein sequence ID" value="VDK32647.1"/>
    <property type="molecule type" value="Genomic_DNA"/>
</dbReference>
<dbReference type="AlphaFoldDB" id="A0A183D0D4"/>
<keyword evidence="3" id="KW-1185">Reference proteome</keyword>
<accession>A0A183D0D4</accession>
<proteinExistence type="predicted"/>
<dbReference type="OrthoDB" id="5851321at2759"/>
<dbReference type="Proteomes" id="UP000271098">
    <property type="component" value="Unassembled WGS sequence"/>
</dbReference>
<protein>
    <submittedName>
        <fullName evidence="4">CNH domain-containing protein</fullName>
    </submittedName>
</protein>
<reference evidence="4" key="1">
    <citation type="submission" date="2016-06" db="UniProtKB">
        <authorList>
            <consortium name="WormBaseParasite"/>
        </authorList>
    </citation>
    <scope>IDENTIFICATION</scope>
</reference>
<dbReference type="InterPro" id="IPR011047">
    <property type="entry name" value="Quinoprotein_ADH-like_sf"/>
</dbReference>
<dbReference type="WBParaSite" id="GPUH_0000218001-mRNA-1">
    <property type="protein sequence ID" value="GPUH_0000218001-mRNA-1"/>
    <property type="gene ID" value="GPUH_0000218001"/>
</dbReference>
<reference evidence="2 3" key="2">
    <citation type="submission" date="2018-11" db="EMBL/GenBank/DDBJ databases">
        <authorList>
            <consortium name="Pathogen Informatics"/>
        </authorList>
    </citation>
    <scope>NUCLEOTIDE SEQUENCE [LARGE SCALE GENOMIC DNA]</scope>
</reference>
<evidence type="ECO:0000313" key="2">
    <source>
        <dbReference type="EMBL" id="VDK32647.1"/>
    </source>
</evidence>
<dbReference type="SUPFAM" id="SSF50998">
    <property type="entry name" value="Quinoprotein alcohol dehydrogenase-like"/>
    <property type="match status" value="1"/>
</dbReference>